<proteinExistence type="predicted"/>
<dbReference type="KEGG" id="vg:32878766"/>
<organism evidence="1 2">
    <name type="scientific">Bat mastadenovirus WIV17</name>
    <dbReference type="NCBI Taxonomy" id="1986505"/>
    <lineage>
        <taxon>Viruses</taxon>
        <taxon>Varidnaviria</taxon>
        <taxon>Bamfordvirae</taxon>
        <taxon>Preplasmiviricota</taxon>
        <taxon>Polisuviricotina</taxon>
        <taxon>Pharingeaviricetes</taxon>
        <taxon>Rowavirales</taxon>
        <taxon>Adenoviridae</taxon>
        <taxon>Mastadenovirus</taxon>
        <taxon>Mastadenovirus pteropodidae</taxon>
    </lineage>
</organism>
<dbReference type="OrthoDB" id="31243at10239"/>
<accession>A0A1X9RIV6</accession>
<sequence>MNCCLLWKVEIQGEILKFMQHDTYAIGLKSVETELYLHTYRYLEENFRRANGYVGLTLVRSNKKHLVYILSMAACDHRFNDAEESAHPAAFASLAKRSLLSFFRLTAGSCGFGYNSDTIAQDLVITPLNNLFALK</sequence>
<protein>
    <submittedName>
        <fullName evidence="1">E4 ORF2</fullName>
    </submittedName>
</protein>
<keyword evidence="2" id="KW-1185">Reference proteome</keyword>
<name>A0A1X9RIV6_9ADEN</name>
<dbReference type="RefSeq" id="YP_009362861.1">
    <property type="nucleotide sequence ID" value="NC_034626.1"/>
</dbReference>
<dbReference type="EMBL" id="KX961095">
    <property type="protein sequence ID" value="ARQ79769.1"/>
    <property type="molecule type" value="Genomic_DNA"/>
</dbReference>
<evidence type="ECO:0000313" key="1">
    <source>
        <dbReference type="EMBL" id="ARQ79769.1"/>
    </source>
</evidence>
<dbReference type="GeneID" id="32878766"/>
<dbReference type="Proteomes" id="UP000201453">
    <property type="component" value="Segment"/>
</dbReference>
<evidence type="ECO:0000313" key="2">
    <source>
        <dbReference type="Proteomes" id="UP000201453"/>
    </source>
</evidence>
<reference evidence="1 2" key="1">
    <citation type="journal article" date="2017" name="J. Gen. Virol.">
        <title>Novel bat adenoviruses with low G+C content shed new light on the evolution of adenoviruses.</title>
        <authorList>
            <person name="Tan B."/>
            <person name="Yang X.L."/>
            <person name="Ge X.Y."/>
            <person name="Peng C."/>
            <person name="Liu H.Z."/>
            <person name="Zhang Y.Z."/>
            <person name="Zhang L.B."/>
            <person name="Shi Z.L."/>
        </authorList>
    </citation>
    <scope>NUCLEOTIDE SEQUENCE [LARGE SCALE GENOMIC DNA]</scope>
    <source>
        <strain evidence="1">WIV17</strain>
    </source>
</reference>